<dbReference type="PANTHER" id="PTHR10337">
    <property type="entry name" value="SHC TRANSFORMING PROTEIN"/>
    <property type="match status" value="1"/>
</dbReference>
<dbReference type="InterPro" id="IPR051235">
    <property type="entry name" value="CEP152/SHC-Transforming"/>
</dbReference>
<feature type="compositionally biased region" description="Polar residues" evidence="2">
    <location>
        <begin position="306"/>
        <end position="316"/>
    </location>
</feature>
<proteinExistence type="predicted"/>
<protein>
    <submittedName>
        <fullName evidence="3">Uncharacterized protein</fullName>
    </submittedName>
</protein>
<dbReference type="EMBL" id="JAHRIO010020069">
    <property type="protein sequence ID" value="MEQ2164023.1"/>
    <property type="molecule type" value="Genomic_DNA"/>
</dbReference>
<feature type="coiled-coil region" evidence="1">
    <location>
        <begin position="83"/>
        <end position="180"/>
    </location>
</feature>
<dbReference type="Proteomes" id="UP001476798">
    <property type="component" value="Unassembled WGS sequence"/>
</dbReference>
<keyword evidence="4" id="KW-1185">Reference proteome</keyword>
<feature type="compositionally biased region" description="Basic and acidic residues" evidence="2">
    <location>
        <begin position="295"/>
        <end position="305"/>
    </location>
</feature>
<evidence type="ECO:0000256" key="1">
    <source>
        <dbReference type="SAM" id="Coils"/>
    </source>
</evidence>
<keyword evidence="1" id="KW-0175">Coiled coil</keyword>
<sequence length="345" mass="39946">LSEVSDKMLAVQQCYIAVCKEKCSLEETVQKRDHEESSIAVERLREKTWVQKLEEAKKERNPDTAEVTCQTDELEARGRTVYAEELDSRLAAQKQQLQLEADKVQHKAVEEARKQVQRELEEKHLNDMAKQISQALRKAEEEWHKNQVEQQKVVELQEALAALKSQLEQATREQAALLKAELAAARAAWYRDKQQEISIIQTRNEQACQTKLQEQCKNLEQAVQQVREDANLQRKELLLEMEAKLQQAVRTREEEWRCQYAEKELTQRQQMKEKFLAELHTAVAKVATQLIRPCETDHQETEDSRSTSGSPSEATITNTIETSCRDMVTRAVSEAKKEWKKVCLC</sequence>
<evidence type="ECO:0000313" key="3">
    <source>
        <dbReference type="EMBL" id="MEQ2164023.1"/>
    </source>
</evidence>
<comment type="caution">
    <text evidence="3">The sequence shown here is derived from an EMBL/GenBank/DDBJ whole genome shotgun (WGS) entry which is preliminary data.</text>
</comment>
<name>A0ABV0N033_9TELE</name>
<evidence type="ECO:0000256" key="2">
    <source>
        <dbReference type="SAM" id="MobiDB-lite"/>
    </source>
</evidence>
<evidence type="ECO:0000313" key="4">
    <source>
        <dbReference type="Proteomes" id="UP001476798"/>
    </source>
</evidence>
<feature type="non-terminal residue" evidence="3">
    <location>
        <position position="1"/>
    </location>
</feature>
<organism evidence="3 4">
    <name type="scientific">Goodea atripinnis</name>
    <dbReference type="NCBI Taxonomy" id="208336"/>
    <lineage>
        <taxon>Eukaryota</taxon>
        <taxon>Metazoa</taxon>
        <taxon>Chordata</taxon>
        <taxon>Craniata</taxon>
        <taxon>Vertebrata</taxon>
        <taxon>Euteleostomi</taxon>
        <taxon>Actinopterygii</taxon>
        <taxon>Neopterygii</taxon>
        <taxon>Teleostei</taxon>
        <taxon>Neoteleostei</taxon>
        <taxon>Acanthomorphata</taxon>
        <taxon>Ovalentaria</taxon>
        <taxon>Atherinomorphae</taxon>
        <taxon>Cyprinodontiformes</taxon>
        <taxon>Goodeidae</taxon>
        <taxon>Goodea</taxon>
    </lineage>
</organism>
<feature type="coiled-coil region" evidence="1">
    <location>
        <begin position="209"/>
        <end position="254"/>
    </location>
</feature>
<dbReference type="PANTHER" id="PTHR10337:SF6">
    <property type="entry name" value="CENTROSOMAL PROTEIN OF 152 KDA"/>
    <property type="match status" value="1"/>
</dbReference>
<gene>
    <name evidence="3" type="ORF">GOODEAATRI_002230</name>
</gene>
<accession>A0ABV0N033</accession>
<feature type="region of interest" description="Disordered" evidence="2">
    <location>
        <begin position="295"/>
        <end position="316"/>
    </location>
</feature>
<reference evidence="3 4" key="1">
    <citation type="submission" date="2021-06" db="EMBL/GenBank/DDBJ databases">
        <authorList>
            <person name="Palmer J.M."/>
        </authorList>
    </citation>
    <scope>NUCLEOTIDE SEQUENCE [LARGE SCALE GENOMIC DNA]</scope>
    <source>
        <strain evidence="3 4">GA_2019</strain>
        <tissue evidence="3">Muscle</tissue>
    </source>
</reference>